<name>A0AAP0F3L4_9MAGN</name>
<dbReference type="Proteomes" id="UP001419268">
    <property type="component" value="Unassembled WGS sequence"/>
</dbReference>
<organism evidence="1 2">
    <name type="scientific">Stephania cephalantha</name>
    <dbReference type="NCBI Taxonomy" id="152367"/>
    <lineage>
        <taxon>Eukaryota</taxon>
        <taxon>Viridiplantae</taxon>
        <taxon>Streptophyta</taxon>
        <taxon>Embryophyta</taxon>
        <taxon>Tracheophyta</taxon>
        <taxon>Spermatophyta</taxon>
        <taxon>Magnoliopsida</taxon>
        <taxon>Ranunculales</taxon>
        <taxon>Menispermaceae</taxon>
        <taxon>Menispermoideae</taxon>
        <taxon>Cissampelideae</taxon>
        <taxon>Stephania</taxon>
    </lineage>
</organism>
<protein>
    <submittedName>
        <fullName evidence="1">Uncharacterized protein</fullName>
    </submittedName>
</protein>
<comment type="caution">
    <text evidence="1">The sequence shown here is derived from an EMBL/GenBank/DDBJ whole genome shotgun (WGS) entry which is preliminary data.</text>
</comment>
<keyword evidence="2" id="KW-1185">Reference proteome</keyword>
<accession>A0AAP0F3L4</accession>
<dbReference type="EMBL" id="JBBNAG010000009">
    <property type="protein sequence ID" value="KAK9104695.1"/>
    <property type="molecule type" value="Genomic_DNA"/>
</dbReference>
<evidence type="ECO:0000313" key="1">
    <source>
        <dbReference type="EMBL" id="KAK9104695.1"/>
    </source>
</evidence>
<evidence type="ECO:0000313" key="2">
    <source>
        <dbReference type="Proteomes" id="UP001419268"/>
    </source>
</evidence>
<reference evidence="1 2" key="1">
    <citation type="submission" date="2024-01" db="EMBL/GenBank/DDBJ databases">
        <title>Genome assemblies of Stephania.</title>
        <authorList>
            <person name="Yang L."/>
        </authorList>
    </citation>
    <scope>NUCLEOTIDE SEQUENCE [LARGE SCALE GENOMIC DNA]</scope>
    <source>
        <strain evidence="1">JXDWG</strain>
        <tissue evidence="1">Leaf</tissue>
    </source>
</reference>
<gene>
    <name evidence="1" type="ORF">Scep_021539</name>
</gene>
<sequence>MVPKNLDPTRELDCVLSIMIRKAHGVNQPAISPLILGSRIAIIFGMLDLAISLKACLNLEPLAP</sequence>
<dbReference type="AlphaFoldDB" id="A0AAP0F3L4"/>
<proteinExistence type="predicted"/>